<gene>
    <name evidence="2" type="ORF">ABT39_MTgene834</name>
</gene>
<protein>
    <submittedName>
        <fullName evidence="2">Uncharacterized protein</fullName>
    </submittedName>
</protein>
<accession>A0A117NJ47</accession>
<dbReference type="AlphaFoldDB" id="A0A117NJ47"/>
<keyword evidence="1" id="KW-0812">Transmembrane</keyword>
<comment type="caution">
    <text evidence="2">The sequence shown here is derived from an EMBL/GenBank/DDBJ whole genome shotgun (WGS) entry which is preliminary data.</text>
</comment>
<geneLocation type="mitochondrion" evidence="2"/>
<reference evidence="2" key="1">
    <citation type="journal article" date="2015" name="Genome Biol. Evol.">
        <title>Organellar Genomes of White Spruce (Picea glauca): Assembly and Annotation.</title>
        <authorList>
            <person name="Jackman S.D."/>
            <person name="Warren R.L."/>
            <person name="Gibb E.A."/>
            <person name="Vandervalk B.P."/>
            <person name="Mohamadi H."/>
            <person name="Chu J."/>
            <person name="Raymond A."/>
            <person name="Pleasance S."/>
            <person name="Coope R."/>
            <person name="Wildung M.R."/>
            <person name="Ritland C.E."/>
            <person name="Bousquet J."/>
            <person name="Jones S.J."/>
            <person name="Bohlmann J."/>
            <person name="Birol I."/>
        </authorList>
    </citation>
    <scope>NUCLEOTIDE SEQUENCE [LARGE SCALE GENOMIC DNA]</scope>
    <source>
        <tissue evidence="2">Flushing bud</tissue>
    </source>
</reference>
<organism evidence="2">
    <name type="scientific">Picea glauca</name>
    <name type="common">White spruce</name>
    <name type="synonym">Pinus glauca</name>
    <dbReference type="NCBI Taxonomy" id="3330"/>
    <lineage>
        <taxon>Eukaryota</taxon>
        <taxon>Viridiplantae</taxon>
        <taxon>Streptophyta</taxon>
        <taxon>Embryophyta</taxon>
        <taxon>Tracheophyta</taxon>
        <taxon>Spermatophyta</taxon>
        <taxon>Pinopsida</taxon>
        <taxon>Pinidae</taxon>
        <taxon>Conifers I</taxon>
        <taxon>Pinales</taxon>
        <taxon>Pinaceae</taxon>
        <taxon>Picea</taxon>
    </lineage>
</organism>
<name>A0A117NJ47_PICGL</name>
<dbReference type="EMBL" id="LKAM01000001">
    <property type="protein sequence ID" value="KUM50988.1"/>
    <property type="molecule type" value="Genomic_DNA"/>
</dbReference>
<evidence type="ECO:0000256" key="1">
    <source>
        <dbReference type="SAM" id="Phobius"/>
    </source>
</evidence>
<keyword evidence="1" id="KW-1133">Transmembrane helix</keyword>
<proteinExistence type="predicted"/>
<feature type="transmembrane region" description="Helical" evidence="1">
    <location>
        <begin position="20"/>
        <end position="42"/>
    </location>
</feature>
<keyword evidence="2" id="KW-0496">Mitochondrion</keyword>
<sequence>METTTELLALSPVSAAIRVVPLPVLSCARVGTTIMAVIRLLYRLTPTYVERFNL</sequence>
<keyword evidence="1" id="KW-0472">Membrane</keyword>
<evidence type="ECO:0000313" key="2">
    <source>
        <dbReference type="EMBL" id="KUM50988.1"/>
    </source>
</evidence>